<evidence type="ECO:0000259" key="2">
    <source>
        <dbReference type="Pfam" id="PF04059"/>
    </source>
</evidence>
<dbReference type="Pfam" id="PF04059">
    <property type="entry name" value="RRM_2"/>
    <property type="match status" value="1"/>
</dbReference>
<organism evidence="3 4">
    <name type="scientific">Durusdinium trenchii</name>
    <dbReference type="NCBI Taxonomy" id="1381693"/>
    <lineage>
        <taxon>Eukaryota</taxon>
        <taxon>Sar</taxon>
        <taxon>Alveolata</taxon>
        <taxon>Dinophyceae</taxon>
        <taxon>Suessiales</taxon>
        <taxon>Symbiodiniaceae</taxon>
        <taxon>Durusdinium</taxon>
    </lineage>
</organism>
<comment type="caution">
    <text evidence="3">The sequence shown here is derived from an EMBL/GenBank/DDBJ whole genome shotgun (WGS) entry which is preliminary data.</text>
</comment>
<reference evidence="3 4" key="1">
    <citation type="submission" date="2024-02" db="EMBL/GenBank/DDBJ databases">
        <authorList>
            <person name="Chen Y."/>
            <person name="Shah S."/>
            <person name="Dougan E. K."/>
            <person name="Thang M."/>
            <person name="Chan C."/>
        </authorList>
    </citation>
    <scope>NUCLEOTIDE SEQUENCE [LARGE SCALE GENOMIC DNA]</scope>
</reference>
<name>A0ABP0QJC8_9DINO</name>
<gene>
    <name evidence="3" type="ORF">SCF082_LOCUS41703</name>
</gene>
<keyword evidence="4" id="KW-1185">Reference proteome</keyword>
<dbReference type="Proteomes" id="UP001642464">
    <property type="component" value="Unassembled WGS sequence"/>
</dbReference>
<evidence type="ECO:0000313" key="3">
    <source>
        <dbReference type="EMBL" id="CAK9088321.1"/>
    </source>
</evidence>
<dbReference type="InterPro" id="IPR035979">
    <property type="entry name" value="RBD_domain_sf"/>
</dbReference>
<evidence type="ECO:0000256" key="1">
    <source>
        <dbReference type="SAM" id="MobiDB-lite"/>
    </source>
</evidence>
<dbReference type="Gene3D" id="3.30.70.330">
    <property type="match status" value="1"/>
</dbReference>
<dbReference type="InterPro" id="IPR007201">
    <property type="entry name" value="Mei2-like_Rrm_C"/>
</dbReference>
<feature type="domain" description="Mei2-like C-terminal RNA recognition motif" evidence="2">
    <location>
        <begin position="250"/>
        <end position="352"/>
    </location>
</feature>
<evidence type="ECO:0000313" key="4">
    <source>
        <dbReference type="Proteomes" id="UP001642464"/>
    </source>
</evidence>
<dbReference type="EMBL" id="CAXAMM010039684">
    <property type="protein sequence ID" value="CAK9088321.1"/>
    <property type="molecule type" value="Genomic_DNA"/>
</dbReference>
<dbReference type="SUPFAM" id="SSF54928">
    <property type="entry name" value="RNA-binding domain, RBD"/>
    <property type="match status" value="1"/>
</dbReference>
<feature type="region of interest" description="Disordered" evidence="1">
    <location>
        <begin position="366"/>
        <end position="390"/>
    </location>
</feature>
<dbReference type="InterPro" id="IPR012677">
    <property type="entry name" value="Nucleotide-bd_a/b_plait_sf"/>
</dbReference>
<accession>A0ABP0QJC8</accession>
<proteinExistence type="predicted"/>
<protein>
    <submittedName>
        <fullName evidence="3">Protein MEI2-like 2 (OML2) (MEI2-like protein 2)</fullName>
    </submittedName>
</protein>
<feature type="region of interest" description="Disordered" evidence="1">
    <location>
        <begin position="199"/>
        <end position="224"/>
    </location>
</feature>
<sequence>MASSVALSEASNTVAVHFQPAECPRTLEEATALFTRFGDVARLDTSLGSVTGLVFVTFFDVRVAQKVLQQFVPSAEPFQPAIHDFRAVSLQTSVFSELPAHFPGFHSFGEIAGVSSCGEDIVVEFYDMRAAHQATFCVPGTRPKKNAGLTSPPAPGLESKLPVSHYVSGADWVKETMNVCSNPVESVEALAEPATVPTPTVAITSGRPAETKTGPTYQGPGKPLREKVRTQDLSKFDIVPEKIRKNEDPRTTVMLRNIPKACSRESIVELLVPFGLSNRYTFFYMPFDKRRNVHCGFAFINFRSAADVLVLYECMTPAFWKSYLNKGHLTVATMPGVSYARLQGQDQLTKHFSLSAVMRDSDARKRPLFKQKQQSVGSEEELPSADDSKYQPCYVPMSALQEDLKLQDLDSEIQALGDLGFDCANMPAFGA</sequence>